<proteinExistence type="predicted"/>
<keyword evidence="2" id="KW-1185">Reference proteome</keyword>
<name>A0ABQ9JHP8_9CUCU</name>
<organism evidence="1 2">
    <name type="scientific">Molorchus minor</name>
    <dbReference type="NCBI Taxonomy" id="1323400"/>
    <lineage>
        <taxon>Eukaryota</taxon>
        <taxon>Metazoa</taxon>
        <taxon>Ecdysozoa</taxon>
        <taxon>Arthropoda</taxon>
        <taxon>Hexapoda</taxon>
        <taxon>Insecta</taxon>
        <taxon>Pterygota</taxon>
        <taxon>Neoptera</taxon>
        <taxon>Endopterygota</taxon>
        <taxon>Coleoptera</taxon>
        <taxon>Polyphaga</taxon>
        <taxon>Cucujiformia</taxon>
        <taxon>Chrysomeloidea</taxon>
        <taxon>Cerambycidae</taxon>
        <taxon>Lamiinae</taxon>
        <taxon>Monochamini</taxon>
        <taxon>Molorchus</taxon>
    </lineage>
</organism>
<protein>
    <submittedName>
        <fullName evidence="1">Uncharacterized protein</fullName>
    </submittedName>
</protein>
<evidence type="ECO:0000313" key="2">
    <source>
        <dbReference type="Proteomes" id="UP001162164"/>
    </source>
</evidence>
<dbReference type="Proteomes" id="UP001162164">
    <property type="component" value="Unassembled WGS sequence"/>
</dbReference>
<reference evidence="1" key="1">
    <citation type="journal article" date="2023" name="Insect Mol. Biol.">
        <title>Genome sequencing provides insights into the evolution of gene families encoding plant cell wall-degrading enzymes in longhorned beetles.</title>
        <authorList>
            <person name="Shin N.R."/>
            <person name="Okamura Y."/>
            <person name="Kirsch R."/>
            <person name="Pauchet Y."/>
        </authorList>
    </citation>
    <scope>NUCLEOTIDE SEQUENCE</scope>
    <source>
        <strain evidence="1">MMC_N1</strain>
    </source>
</reference>
<dbReference type="EMBL" id="JAPWTJ010000583">
    <property type="protein sequence ID" value="KAJ8977153.1"/>
    <property type="molecule type" value="Genomic_DNA"/>
</dbReference>
<sequence length="152" mass="16962">MGCFTPCKTHSINNNTLMSPIRKSSEFLRSRHCLIIEFRFTLLVFDGGLCECFCYSSDGIRPYKSSRCALLGQFLRLFIAIVPDPNILVSAPRCVKAFIKLTNLEITLMALIAFIQPPGSETPLLNFMTELTEVPAATPDSILDPFNCISYS</sequence>
<gene>
    <name evidence="1" type="ORF">NQ317_000735</name>
</gene>
<evidence type="ECO:0000313" key="1">
    <source>
        <dbReference type="EMBL" id="KAJ8977153.1"/>
    </source>
</evidence>
<accession>A0ABQ9JHP8</accession>
<comment type="caution">
    <text evidence="1">The sequence shown here is derived from an EMBL/GenBank/DDBJ whole genome shotgun (WGS) entry which is preliminary data.</text>
</comment>